<dbReference type="Proteomes" id="UP000784294">
    <property type="component" value="Unassembled WGS sequence"/>
</dbReference>
<evidence type="ECO:0000313" key="4">
    <source>
        <dbReference type="EMBL" id="VEL42065.1"/>
    </source>
</evidence>
<dbReference type="AlphaFoldDB" id="A0A448XQ16"/>
<dbReference type="SUPFAM" id="SSF53901">
    <property type="entry name" value="Thiolase-like"/>
    <property type="match status" value="1"/>
</dbReference>
<keyword evidence="3" id="KW-0012">Acyltransferase</keyword>
<proteinExistence type="inferred from homology"/>
<evidence type="ECO:0008006" key="6">
    <source>
        <dbReference type="Google" id="ProtNLM"/>
    </source>
</evidence>
<organism evidence="4 5">
    <name type="scientific">Protopolystoma xenopodis</name>
    <dbReference type="NCBI Taxonomy" id="117903"/>
    <lineage>
        <taxon>Eukaryota</taxon>
        <taxon>Metazoa</taxon>
        <taxon>Spiralia</taxon>
        <taxon>Lophotrochozoa</taxon>
        <taxon>Platyhelminthes</taxon>
        <taxon>Monogenea</taxon>
        <taxon>Polyopisthocotylea</taxon>
        <taxon>Polystomatidea</taxon>
        <taxon>Polystomatidae</taxon>
        <taxon>Protopolystoma</taxon>
    </lineage>
</organism>
<dbReference type="PANTHER" id="PTHR18919:SF107">
    <property type="entry name" value="ACETYL-COA ACETYLTRANSFERASE, CYTOSOLIC"/>
    <property type="match status" value="1"/>
</dbReference>
<reference evidence="4" key="1">
    <citation type="submission" date="2018-11" db="EMBL/GenBank/DDBJ databases">
        <authorList>
            <consortium name="Pathogen Informatics"/>
        </authorList>
    </citation>
    <scope>NUCLEOTIDE SEQUENCE</scope>
</reference>
<keyword evidence="2" id="KW-0808">Transferase</keyword>
<comment type="similarity">
    <text evidence="1">Belongs to the thiolase-like superfamily. Thiolase family.</text>
</comment>
<dbReference type="OrthoDB" id="5404651at2759"/>
<keyword evidence="5" id="KW-1185">Reference proteome</keyword>
<evidence type="ECO:0000256" key="3">
    <source>
        <dbReference type="ARBA" id="ARBA00023315"/>
    </source>
</evidence>
<dbReference type="PANTHER" id="PTHR18919">
    <property type="entry name" value="ACETYL-COA C-ACYLTRANSFERASE"/>
    <property type="match status" value="1"/>
</dbReference>
<dbReference type="InterPro" id="IPR016039">
    <property type="entry name" value="Thiolase-like"/>
</dbReference>
<evidence type="ECO:0000256" key="2">
    <source>
        <dbReference type="ARBA" id="ARBA00022679"/>
    </source>
</evidence>
<gene>
    <name evidence="4" type="ORF">PXEA_LOCUS35505</name>
</gene>
<dbReference type="Gene3D" id="3.40.47.10">
    <property type="match status" value="1"/>
</dbReference>
<name>A0A448XQ16_9PLAT</name>
<sequence>MHSCTIPSPDQASISFTKDEFPRPNTTIASLARLKTVFHATSSFVAELNSTEGNYTEKRNYFPSVTAGNSSGISDGAAFILLCSGSEAIRLGIS</sequence>
<evidence type="ECO:0000313" key="5">
    <source>
        <dbReference type="Proteomes" id="UP000784294"/>
    </source>
</evidence>
<dbReference type="EMBL" id="CAAALY010272415">
    <property type="protein sequence ID" value="VEL42065.1"/>
    <property type="molecule type" value="Genomic_DNA"/>
</dbReference>
<evidence type="ECO:0000256" key="1">
    <source>
        <dbReference type="ARBA" id="ARBA00010982"/>
    </source>
</evidence>
<comment type="caution">
    <text evidence="4">The sequence shown here is derived from an EMBL/GenBank/DDBJ whole genome shotgun (WGS) entry which is preliminary data.</text>
</comment>
<dbReference type="GO" id="GO:0016746">
    <property type="term" value="F:acyltransferase activity"/>
    <property type="evidence" value="ECO:0007669"/>
    <property type="project" value="UniProtKB-KW"/>
</dbReference>
<protein>
    <recommendedName>
        <fullName evidence="6">Thiolase N-terminal domain-containing protein</fullName>
    </recommendedName>
</protein>
<accession>A0A448XQ16</accession>